<name>A0A0S7Y5Y4_UNCSA</name>
<dbReference type="PANTHER" id="PTHR30093:SF2">
    <property type="entry name" value="TYPE II SECRETION SYSTEM PROTEIN H"/>
    <property type="match status" value="1"/>
</dbReference>
<dbReference type="InterPro" id="IPR045584">
    <property type="entry name" value="Pilin-like"/>
</dbReference>
<dbReference type="InterPro" id="IPR012902">
    <property type="entry name" value="N_methyl_site"/>
</dbReference>
<dbReference type="Gene3D" id="3.30.700.10">
    <property type="entry name" value="Glycoprotein, Type 4 Pilin"/>
    <property type="match status" value="1"/>
</dbReference>
<organism evidence="2 3">
    <name type="scientific">candidate division WOR-1 bacterium DG_54_3</name>
    <dbReference type="NCBI Taxonomy" id="1703775"/>
    <lineage>
        <taxon>Bacteria</taxon>
        <taxon>Bacillati</taxon>
        <taxon>Saganbacteria</taxon>
    </lineage>
</organism>
<dbReference type="SUPFAM" id="SSF54523">
    <property type="entry name" value="Pili subunits"/>
    <property type="match status" value="1"/>
</dbReference>
<dbReference type="PANTHER" id="PTHR30093">
    <property type="entry name" value="GENERAL SECRETION PATHWAY PROTEIN G"/>
    <property type="match status" value="1"/>
</dbReference>
<evidence type="ECO:0000313" key="3">
    <source>
        <dbReference type="Proteomes" id="UP000051861"/>
    </source>
</evidence>
<accession>A0A0S7Y5Y4</accession>
<evidence type="ECO:0008006" key="4">
    <source>
        <dbReference type="Google" id="ProtNLM"/>
    </source>
</evidence>
<keyword evidence="1" id="KW-0472">Membrane</keyword>
<dbReference type="AlphaFoldDB" id="A0A0S7Y5Y4"/>
<gene>
    <name evidence="2" type="ORF">AMJ44_02910</name>
</gene>
<protein>
    <recommendedName>
        <fullName evidence="4">Type II secretion system protein GspG C-terminal domain-containing protein</fullName>
    </recommendedName>
</protein>
<comment type="caution">
    <text evidence="2">The sequence shown here is derived from an EMBL/GenBank/DDBJ whole genome shotgun (WGS) entry which is preliminary data.</text>
</comment>
<dbReference type="PROSITE" id="PS00409">
    <property type="entry name" value="PROKAR_NTER_METHYL"/>
    <property type="match status" value="1"/>
</dbReference>
<proteinExistence type="predicted"/>
<keyword evidence="1" id="KW-1133">Transmembrane helix</keyword>
<sequence>MSKQRGFTLIELLVVISIIVLLAAMLLPALTKVREMANKSVCASNIRQHTVALTAYASENDSKLPRVGGGFWLWDLQRTTVNQLLKNIGLEGNGATSQDQPDIPAPSVFYCPSNMPQKVRRQLYWDYHHPPPPPTPQTWAAYRVLGYLFILDTAQGRDPILGTGNKQWPRTLNIRYPADAELVTDITMSDKVNFHPPEYPNGNFAMVLVGGAGGQVTGYYDTSSHLKTDKEAAGGNIGFADCHVDWRPFNEMEWRFGGVDRPWHWW</sequence>
<evidence type="ECO:0000256" key="1">
    <source>
        <dbReference type="SAM" id="Phobius"/>
    </source>
</evidence>
<dbReference type="NCBIfam" id="TIGR02532">
    <property type="entry name" value="IV_pilin_GFxxxE"/>
    <property type="match status" value="1"/>
</dbReference>
<dbReference type="Proteomes" id="UP000051861">
    <property type="component" value="Unassembled WGS sequence"/>
</dbReference>
<evidence type="ECO:0000313" key="2">
    <source>
        <dbReference type="EMBL" id="KPJ69673.1"/>
    </source>
</evidence>
<dbReference type="Pfam" id="PF07963">
    <property type="entry name" value="N_methyl"/>
    <property type="match status" value="1"/>
</dbReference>
<keyword evidence="1" id="KW-0812">Transmembrane</keyword>
<reference evidence="2 3" key="1">
    <citation type="journal article" date="2015" name="Microbiome">
        <title>Genomic resolution of linkages in carbon, nitrogen, and sulfur cycling among widespread estuary sediment bacteria.</title>
        <authorList>
            <person name="Baker B.J."/>
            <person name="Lazar C.S."/>
            <person name="Teske A.P."/>
            <person name="Dick G.J."/>
        </authorList>
    </citation>
    <scope>NUCLEOTIDE SEQUENCE [LARGE SCALE GENOMIC DNA]</scope>
    <source>
        <strain evidence="2">DG_54_3</strain>
    </source>
</reference>
<dbReference type="EMBL" id="LIZX01000017">
    <property type="protein sequence ID" value="KPJ69673.1"/>
    <property type="molecule type" value="Genomic_DNA"/>
</dbReference>
<feature type="transmembrane region" description="Helical" evidence="1">
    <location>
        <begin position="12"/>
        <end position="30"/>
    </location>
</feature>